<feature type="domain" description="MYND-type" evidence="12">
    <location>
        <begin position="471"/>
        <end position="507"/>
    </location>
</feature>
<feature type="region of interest" description="Disordered" evidence="11">
    <location>
        <begin position="1"/>
        <end position="99"/>
    </location>
</feature>
<comment type="caution">
    <text evidence="14">The sequence shown here is derived from an EMBL/GenBank/DDBJ whole genome shotgun (WGS) entry which is preliminary data.</text>
</comment>
<keyword evidence="3" id="KW-0479">Metal-binding</keyword>
<keyword evidence="6" id="KW-0805">Transcription regulation</keyword>
<dbReference type="OrthoDB" id="2951111at2759"/>
<comment type="subcellular location">
    <subcellularLocation>
        <location evidence="1">Nucleus</location>
    </subcellularLocation>
</comment>
<dbReference type="GO" id="GO:0008270">
    <property type="term" value="F:zinc ion binding"/>
    <property type="evidence" value="ECO:0007669"/>
    <property type="project" value="UniProtKB-KW"/>
</dbReference>
<dbReference type="GO" id="GO:0005634">
    <property type="term" value="C:nucleus"/>
    <property type="evidence" value="ECO:0007669"/>
    <property type="project" value="UniProtKB-SubCell"/>
</dbReference>
<accession>A0A834MIR6</accession>
<dbReference type="PRINTS" id="PR01875">
    <property type="entry name" value="ETOFAMILY"/>
</dbReference>
<dbReference type="FunFam" id="1.20.120.1110:FF:000001">
    <property type="entry name" value="RUNX1 translocation partner 1"/>
    <property type="match status" value="1"/>
</dbReference>
<protein>
    <recommendedName>
        <fullName evidence="16">Protein CBFA2T3</fullName>
    </recommendedName>
</protein>
<feature type="region of interest" description="Disordered" evidence="11">
    <location>
        <begin position="436"/>
        <end position="470"/>
    </location>
</feature>
<gene>
    <name evidence="14" type="ORF">GWI33_006739</name>
</gene>
<evidence type="ECO:0000256" key="6">
    <source>
        <dbReference type="ARBA" id="ARBA00023015"/>
    </source>
</evidence>
<dbReference type="SUPFAM" id="SSF158553">
    <property type="entry name" value="TAFH domain-like"/>
    <property type="match status" value="1"/>
</dbReference>
<dbReference type="Gene3D" id="1.20.120.1110">
    <property type="entry name" value="TAFH/NHR1 domain"/>
    <property type="match status" value="1"/>
</dbReference>
<dbReference type="SMART" id="SM00549">
    <property type="entry name" value="TAFH"/>
    <property type="match status" value="1"/>
</dbReference>
<dbReference type="SUPFAM" id="SSF144232">
    <property type="entry name" value="HIT/MYND zinc finger-like"/>
    <property type="match status" value="1"/>
</dbReference>
<reference evidence="14" key="1">
    <citation type="submission" date="2020-08" db="EMBL/GenBank/DDBJ databases">
        <title>Genome sequencing and assembly of the red palm weevil Rhynchophorus ferrugineus.</title>
        <authorList>
            <person name="Dias G.B."/>
            <person name="Bergman C.M."/>
            <person name="Manee M."/>
        </authorList>
    </citation>
    <scope>NUCLEOTIDE SEQUENCE</scope>
    <source>
        <strain evidence="14">AA-2017</strain>
        <tissue evidence="14">Whole larva</tissue>
    </source>
</reference>
<evidence type="ECO:0000256" key="7">
    <source>
        <dbReference type="ARBA" id="ARBA00023163"/>
    </source>
</evidence>
<feature type="compositionally biased region" description="Polar residues" evidence="11">
    <location>
        <begin position="72"/>
        <end position="81"/>
    </location>
</feature>
<keyword evidence="10" id="KW-0175">Coiled coil</keyword>
<keyword evidence="5" id="KW-0862">Zinc</keyword>
<dbReference type="Pfam" id="PF01753">
    <property type="entry name" value="zf-MYND"/>
    <property type="match status" value="1"/>
</dbReference>
<evidence type="ECO:0000256" key="4">
    <source>
        <dbReference type="ARBA" id="ARBA00022771"/>
    </source>
</evidence>
<feature type="compositionally biased region" description="Basic and acidic residues" evidence="11">
    <location>
        <begin position="38"/>
        <end position="47"/>
    </location>
</feature>
<evidence type="ECO:0000256" key="11">
    <source>
        <dbReference type="SAM" id="MobiDB-lite"/>
    </source>
</evidence>
<name>A0A834MIR6_RHYFE</name>
<dbReference type="Gene3D" id="6.10.140.2220">
    <property type="match status" value="1"/>
</dbReference>
<evidence type="ECO:0000313" key="15">
    <source>
        <dbReference type="Proteomes" id="UP000625711"/>
    </source>
</evidence>
<evidence type="ECO:0000313" key="14">
    <source>
        <dbReference type="EMBL" id="KAF7279779.1"/>
    </source>
</evidence>
<keyword evidence="4 9" id="KW-0863">Zinc-finger</keyword>
<feature type="compositionally biased region" description="Low complexity" evidence="11">
    <location>
        <begin position="455"/>
        <end position="470"/>
    </location>
</feature>
<feature type="region of interest" description="Disordered" evidence="11">
    <location>
        <begin position="241"/>
        <end position="265"/>
    </location>
</feature>
<dbReference type="GO" id="GO:0003714">
    <property type="term" value="F:transcription corepressor activity"/>
    <property type="evidence" value="ECO:0007669"/>
    <property type="project" value="InterPro"/>
</dbReference>
<feature type="coiled-coil region" evidence="10">
    <location>
        <begin position="372"/>
        <end position="399"/>
    </location>
</feature>
<evidence type="ECO:0000256" key="8">
    <source>
        <dbReference type="ARBA" id="ARBA00023242"/>
    </source>
</evidence>
<dbReference type="Pfam" id="PF07531">
    <property type="entry name" value="TAFH"/>
    <property type="match status" value="1"/>
</dbReference>
<evidence type="ECO:0000256" key="9">
    <source>
        <dbReference type="PROSITE-ProRule" id="PRU00134"/>
    </source>
</evidence>
<evidence type="ECO:0000259" key="12">
    <source>
        <dbReference type="PROSITE" id="PS50865"/>
    </source>
</evidence>
<evidence type="ECO:0000256" key="10">
    <source>
        <dbReference type="SAM" id="Coils"/>
    </source>
</evidence>
<dbReference type="Proteomes" id="UP000625711">
    <property type="component" value="Unassembled WGS sequence"/>
</dbReference>
<proteinExistence type="predicted"/>
<dbReference type="EMBL" id="JAACXV010000340">
    <property type="protein sequence ID" value="KAF7279779.1"/>
    <property type="molecule type" value="Genomic_DNA"/>
</dbReference>
<feature type="compositionally biased region" description="Basic and acidic residues" evidence="11">
    <location>
        <begin position="10"/>
        <end position="25"/>
    </location>
</feature>
<dbReference type="PROSITE" id="PS51119">
    <property type="entry name" value="TAFH"/>
    <property type="match status" value="1"/>
</dbReference>
<organism evidence="14 15">
    <name type="scientific">Rhynchophorus ferrugineus</name>
    <name type="common">Red palm weevil</name>
    <name type="synonym">Curculio ferrugineus</name>
    <dbReference type="NCBI Taxonomy" id="354439"/>
    <lineage>
        <taxon>Eukaryota</taxon>
        <taxon>Metazoa</taxon>
        <taxon>Ecdysozoa</taxon>
        <taxon>Arthropoda</taxon>
        <taxon>Hexapoda</taxon>
        <taxon>Insecta</taxon>
        <taxon>Pterygota</taxon>
        <taxon>Neoptera</taxon>
        <taxon>Endopterygota</taxon>
        <taxon>Coleoptera</taxon>
        <taxon>Polyphaga</taxon>
        <taxon>Cucujiformia</taxon>
        <taxon>Curculionidae</taxon>
        <taxon>Dryophthorinae</taxon>
        <taxon>Rhynchophorus</taxon>
    </lineage>
</organism>
<dbReference type="InterPro" id="IPR002893">
    <property type="entry name" value="Znf_MYND"/>
</dbReference>
<dbReference type="InterPro" id="IPR003894">
    <property type="entry name" value="TAFH_NHR1"/>
</dbReference>
<keyword evidence="15" id="KW-1185">Reference proteome</keyword>
<keyword evidence="8" id="KW-0539">Nucleus</keyword>
<dbReference type="GO" id="GO:0006351">
    <property type="term" value="P:DNA-templated transcription"/>
    <property type="evidence" value="ECO:0007669"/>
    <property type="project" value="InterPro"/>
</dbReference>
<keyword evidence="7" id="KW-0804">Transcription</keyword>
<dbReference type="InterPro" id="IPR037249">
    <property type="entry name" value="TAFH/NHR1_dom_sf"/>
</dbReference>
<evidence type="ECO:0000256" key="5">
    <source>
        <dbReference type="ARBA" id="ARBA00022833"/>
    </source>
</evidence>
<dbReference type="AlphaFoldDB" id="A0A834MIR6"/>
<dbReference type="Gene3D" id="6.10.250.230">
    <property type="match status" value="1"/>
</dbReference>
<dbReference type="PROSITE" id="PS01360">
    <property type="entry name" value="ZF_MYND_1"/>
    <property type="match status" value="1"/>
</dbReference>
<dbReference type="PANTHER" id="PTHR10379">
    <property type="entry name" value="MTG8 ETO EIGHT TWENTY ONE PROTEIN"/>
    <property type="match status" value="1"/>
</dbReference>
<dbReference type="PANTHER" id="PTHR10379:SF14">
    <property type="entry name" value="NERVY, ISOFORM D"/>
    <property type="match status" value="1"/>
</dbReference>
<evidence type="ECO:0000256" key="3">
    <source>
        <dbReference type="ARBA" id="ARBA00022723"/>
    </source>
</evidence>
<dbReference type="InterPro" id="IPR013289">
    <property type="entry name" value="CBFA2T1/2/3"/>
</dbReference>
<dbReference type="PROSITE" id="PS50865">
    <property type="entry name" value="ZF_MYND_2"/>
    <property type="match status" value="1"/>
</dbReference>
<dbReference type="InterPro" id="IPR014896">
    <property type="entry name" value="NHR2"/>
</dbReference>
<dbReference type="Pfam" id="PF08788">
    <property type="entry name" value="NHR2"/>
    <property type="match status" value="1"/>
</dbReference>
<evidence type="ECO:0008006" key="16">
    <source>
        <dbReference type="Google" id="ProtNLM"/>
    </source>
</evidence>
<sequence length="539" mass="59115">MTIISIIEGVESKTVKEESLEKEGNFIETPRSKSSKGLVKDRCKTPDSPEGARQANTPHSPTQSSPPPRNVTPPSNNATAESLTPPPPAGPPTALSLSLDTTRPFTDLQYGAFGGFPPGRQLTKVKKFLSTLVQFGNDINQDVGERVKSLVLNLVSSNLTIEEFHHSLQDVTNFPLKPFVLPFLKTHMPVLQREIHALARMNKQSALQYVRNHDNIILDSIHSPSEVSEIFMSNDGAPLSGVKRRSSEGAYENGINGNQHTADEYVPPTKRATPFLFNHHQNFFLPSVQTGNLFDYQAAAQSNIKIEDSMSSRGDEEWRNIHVMLNCILSMVEKTKRALTILQQRNPGVPQDPTAEWLKKQDLSQDLKKAANDILSAAVRAAEERVAEVRRKAEEAVGDVKRQAVLELQRAVAAAEARAGELLAAERARVEKVLGETRKQTDDSSSGNHADFGDNSQSPSSQPAPSQQNACWNCGRKAHDTCSGCSLARYCGPFCQHKDWENHHQVCNKDKRPALATTPVVSSVAAPVAPPAADARIKK</sequence>
<keyword evidence="2" id="KW-0678">Repressor</keyword>
<feature type="domain" description="TAFH" evidence="13">
    <location>
        <begin position="119"/>
        <end position="214"/>
    </location>
</feature>
<evidence type="ECO:0000259" key="13">
    <source>
        <dbReference type="PROSITE" id="PS51119"/>
    </source>
</evidence>
<evidence type="ECO:0000256" key="1">
    <source>
        <dbReference type="ARBA" id="ARBA00004123"/>
    </source>
</evidence>
<evidence type="ECO:0000256" key="2">
    <source>
        <dbReference type="ARBA" id="ARBA00022491"/>
    </source>
</evidence>